<gene>
    <name evidence="3" type="ORF">I595_3382</name>
</gene>
<dbReference type="InterPro" id="IPR000683">
    <property type="entry name" value="Gfo/Idh/MocA-like_OxRdtase_N"/>
</dbReference>
<dbReference type="GO" id="GO:0000166">
    <property type="term" value="F:nucleotide binding"/>
    <property type="evidence" value="ECO:0007669"/>
    <property type="project" value="InterPro"/>
</dbReference>
<dbReference type="SUPFAM" id="SSF51735">
    <property type="entry name" value="NAD(P)-binding Rossmann-fold domains"/>
    <property type="match status" value="1"/>
</dbReference>
<organism evidence="3 4">
    <name type="scientific">Croceitalea dokdonensis DOKDO 023</name>
    <dbReference type="NCBI Taxonomy" id="1300341"/>
    <lineage>
        <taxon>Bacteria</taxon>
        <taxon>Pseudomonadati</taxon>
        <taxon>Bacteroidota</taxon>
        <taxon>Flavobacteriia</taxon>
        <taxon>Flavobacteriales</taxon>
        <taxon>Flavobacteriaceae</taxon>
        <taxon>Croceitalea</taxon>
    </lineage>
</organism>
<proteinExistence type="predicted"/>
<comment type="caution">
    <text evidence="3">The sequence shown here is derived from an EMBL/GenBank/DDBJ whole genome shotgun (WGS) entry which is preliminary data.</text>
</comment>
<feature type="domain" description="Gfo/Idh/MocA-like oxidoreductase N-terminal" evidence="1">
    <location>
        <begin position="5"/>
        <end position="124"/>
    </location>
</feature>
<dbReference type="PATRIC" id="fig|1300341.3.peg.3527"/>
<dbReference type="Pfam" id="PF22725">
    <property type="entry name" value="GFO_IDH_MocA_C3"/>
    <property type="match status" value="1"/>
</dbReference>
<feature type="domain" description="GFO/IDH/MocA-like oxidoreductase" evidence="2">
    <location>
        <begin position="132"/>
        <end position="257"/>
    </location>
</feature>
<dbReference type="Gene3D" id="3.40.50.720">
    <property type="entry name" value="NAD(P)-binding Rossmann-like Domain"/>
    <property type="match status" value="1"/>
</dbReference>
<evidence type="ECO:0000313" key="3">
    <source>
        <dbReference type="EMBL" id="KPM30561.1"/>
    </source>
</evidence>
<dbReference type="AlphaFoldDB" id="A0A0P7AEA8"/>
<evidence type="ECO:0000313" key="4">
    <source>
        <dbReference type="Proteomes" id="UP000050280"/>
    </source>
</evidence>
<reference evidence="3 4" key="1">
    <citation type="submission" date="2015-09" db="EMBL/GenBank/DDBJ databases">
        <title>Genome sequence of the marine flavobacterium Croceitalea dokdonensis DOKDO 023 that contains proton- and sodium-pumping rhodopsins.</title>
        <authorList>
            <person name="Kwon S.-K."/>
            <person name="Lee H.K."/>
            <person name="Kwak M.-J."/>
            <person name="Kim J.F."/>
        </authorList>
    </citation>
    <scope>NUCLEOTIDE SEQUENCE [LARGE SCALE GENOMIC DNA]</scope>
    <source>
        <strain evidence="3 4">DOKDO 023</strain>
    </source>
</reference>
<dbReference type="InterPro" id="IPR052515">
    <property type="entry name" value="Gfo/Idh/MocA_Oxidoreductase"/>
</dbReference>
<keyword evidence="4" id="KW-1185">Reference proteome</keyword>
<evidence type="ECO:0000259" key="2">
    <source>
        <dbReference type="Pfam" id="PF22725"/>
    </source>
</evidence>
<accession>A0A0P7AEA8</accession>
<dbReference type="OrthoDB" id="9795543at2"/>
<dbReference type="InterPro" id="IPR055170">
    <property type="entry name" value="GFO_IDH_MocA-like_dom"/>
</dbReference>
<dbReference type="PANTHER" id="PTHR43249:SF1">
    <property type="entry name" value="D-GLUCOSIDE 3-DEHYDROGENASE"/>
    <property type="match status" value="1"/>
</dbReference>
<dbReference type="STRING" id="1300341.I595_3382"/>
<dbReference type="RefSeq" id="WP_054560344.1">
    <property type="nucleotide sequence ID" value="NZ_LDJX01000008.1"/>
</dbReference>
<dbReference type="Gene3D" id="3.30.360.10">
    <property type="entry name" value="Dihydrodipicolinate Reductase, domain 2"/>
    <property type="match status" value="1"/>
</dbReference>
<dbReference type="PANTHER" id="PTHR43249">
    <property type="entry name" value="UDP-N-ACETYL-2-AMINO-2-DEOXY-D-GLUCURONATE OXIDASE"/>
    <property type="match status" value="1"/>
</dbReference>
<dbReference type="EMBL" id="LDJX01000008">
    <property type="protein sequence ID" value="KPM30561.1"/>
    <property type="molecule type" value="Genomic_DNA"/>
</dbReference>
<dbReference type="InterPro" id="IPR036291">
    <property type="entry name" value="NAD(P)-bd_dom_sf"/>
</dbReference>
<dbReference type="SUPFAM" id="SSF55347">
    <property type="entry name" value="Glyceraldehyde-3-phosphate dehydrogenase-like, C-terminal domain"/>
    <property type="match status" value="1"/>
</dbReference>
<protein>
    <submittedName>
        <fullName evidence="3">Oxidoreductase domain protein</fullName>
    </submittedName>
</protein>
<evidence type="ECO:0000259" key="1">
    <source>
        <dbReference type="Pfam" id="PF01408"/>
    </source>
</evidence>
<sequence length="322" mass="35764">METVKWGIIGCGDVTEVKSGPAFQKVEGSELIGVMRRNGEKAKDFAKRHGVPIWTDKAEDLLKNDEINAIYVATPPSTHLAYAKAALAAGKDVYLEKPMALSSQEAKEIVAAVNNSDIKLSVAHYRRKLPAFEKVKALLDENAIGTVLFADIQILQPRNSDIVANSEENWRLNPSVSGGGYFYDLAPHQIDLMYHYFGAFDKVDGYATGQKNKVEDTVNGIIQFKNGVQFRGVWNFTAADNYKKEECVIYGTEGSIRFSFYGDKVILDNEKGETVFKFENPKHIQQPMIQAVVSYFLGNAENPCSAKEGFTIMKAMEKLAGR</sequence>
<dbReference type="Pfam" id="PF01408">
    <property type="entry name" value="GFO_IDH_MocA"/>
    <property type="match status" value="1"/>
</dbReference>
<name>A0A0P7AEA8_9FLAO</name>
<dbReference type="Proteomes" id="UP000050280">
    <property type="component" value="Unassembled WGS sequence"/>
</dbReference>